<comment type="caution">
    <text evidence="1">The sequence shown here is derived from an EMBL/GenBank/DDBJ whole genome shotgun (WGS) entry which is preliminary data.</text>
</comment>
<dbReference type="Proteomes" id="UP000621455">
    <property type="component" value="Unassembled WGS sequence"/>
</dbReference>
<keyword evidence="2" id="KW-1185">Reference proteome</keyword>
<accession>A0ABX0N8Y3</accession>
<organism evidence="1 2">
    <name type="scientific">Massilia frigida</name>
    <dbReference type="NCBI Taxonomy" id="2609281"/>
    <lineage>
        <taxon>Bacteria</taxon>
        <taxon>Pseudomonadati</taxon>
        <taxon>Pseudomonadota</taxon>
        <taxon>Betaproteobacteria</taxon>
        <taxon>Burkholderiales</taxon>
        <taxon>Oxalobacteraceae</taxon>
        <taxon>Telluria group</taxon>
        <taxon>Massilia</taxon>
    </lineage>
</organism>
<protein>
    <submittedName>
        <fullName evidence="1">Uncharacterized protein</fullName>
    </submittedName>
</protein>
<reference evidence="1 2" key="1">
    <citation type="submission" date="2019-10" db="EMBL/GenBank/DDBJ databases">
        <title>Taxonomy of Antarctic Massilia spp.: description of Massilia rubra sp. nov., Massilia aquatica sp. nov., Massilia mucilaginosa sp. nov., Massilia frigida sp. nov. isolated from streams, lakes and regoliths.</title>
        <authorList>
            <person name="Holochova P."/>
            <person name="Sedlacek I."/>
            <person name="Kralova S."/>
            <person name="Maslanova I."/>
            <person name="Busse H.-J."/>
            <person name="Stankova E."/>
            <person name="Vrbovska V."/>
            <person name="Kovarovic V."/>
            <person name="Bartak M."/>
            <person name="Svec P."/>
            <person name="Pantucek R."/>
        </authorList>
    </citation>
    <scope>NUCLEOTIDE SEQUENCE [LARGE SCALE GENOMIC DNA]</scope>
    <source>
        <strain evidence="1 2">CCM 8695</strain>
    </source>
</reference>
<name>A0ABX0N8Y3_9BURK</name>
<evidence type="ECO:0000313" key="2">
    <source>
        <dbReference type="Proteomes" id="UP000621455"/>
    </source>
</evidence>
<gene>
    <name evidence="1" type="ORF">F2P44_08085</name>
</gene>
<sequence length="127" mass="14248">MMKRPFLLSLFSLLAGLLVGAIAFWFSVSQTQPVASLPALKSGYTVSILETGTEVVFFSMQPRYQILISLKNSPYGHSSDLSLYNFDEDISRYLQRSIVTESNEGITFTQASGHTLFVPRRWYVGGR</sequence>
<evidence type="ECO:0000313" key="1">
    <source>
        <dbReference type="EMBL" id="NHZ79234.1"/>
    </source>
</evidence>
<dbReference type="EMBL" id="WHJG01000006">
    <property type="protein sequence ID" value="NHZ79234.1"/>
    <property type="molecule type" value="Genomic_DNA"/>
</dbReference>
<proteinExistence type="predicted"/>
<dbReference type="RefSeq" id="WP_167086203.1">
    <property type="nucleotide sequence ID" value="NZ_WHJG01000006.1"/>
</dbReference>